<dbReference type="Proteomes" id="UP001632037">
    <property type="component" value="Unassembled WGS sequence"/>
</dbReference>
<accession>A0ABD3FBH2</accession>
<dbReference type="EMBL" id="JBIMZQ010000024">
    <property type="protein sequence ID" value="KAL3664263.1"/>
    <property type="molecule type" value="Genomic_DNA"/>
</dbReference>
<protein>
    <submittedName>
        <fullName evidence="1">Uncharacterized protein</fullName>
    </submittedName>
</protein>
<comment type="caution">
    <text evidence="1">The sequence shown here is derived from an EMBL/GenBank/DDBJ whole genome shotgun (WGS) entry which is preliminary data.</text>
</comment>
<dbReference type="AlphaFoldDB" id="A0ABD3FBH2"/>
<sequence>MPTYFSGSCCLNQFWMTARSRFAAQIQQVQLRQNTTTGLRHEREVYKQVLSDKSDLLLLRVRIELRHLHGRRLQELSHEVVVGQQLAEAPEHEFTVDRGVHVDDLDAGDGLVH</sequence>
<name>A0ABD3FBH2_9STRA</name>
<reference evidence="1 2" key="1">
    <citation type="submission" date="2024-09" db="EMBL/GenBank/DDBJ databases">
        <title>Genome sequencing and assembly of Phytophthora oleae, isolate VK10A, causative agent of rot of olive drupes.</title>
        <authorList>
            <person name="Conti Taguali S."/>
            <person name="Riolo M."/>
            <person name="La Spada F."/>
            <person name="Cacciola S.O."/>
            <person name="Dionisio G."/>
        </authorList>
    </citation>
    <scope>NUCLEOTIDE SEQUENCE [LARGE SCALE GENOMIC DNA]</scope>
    <source>
        <strain evidence="1 2">VK10A</strain>
    </source>
</reference>
<proteinExistence type="predicted"/>
<keyword evidence="2" id="KW-1185">Reference proteome</keyword>
<evidence type="ECO:0000313" key="1">
    <source>
        <dbReference type="EMBL" id="KAL3664263.1"/>
    </source>
</evidence>
<organism evidence="1 2">
    <name type="scientific">Phytophthora oleae</name>
    <dbReference type="NCBI Taxonomy" id="2107226"/>
    <lineage>
        <taxon>Eukaryota</taxon>
        <taxon>Sar</taxon>
        <taxon>Stramenopiles</taxon>
        <taxon>Oomycota</taxon>
        <taxon>Peronosporomycetes</taxon>
        <taxon>Peronosporales</taxon>
        <taxon>Peronosporaceae</taxon>
        <taxon>Phytophthora</taxon>
    </lineage>
</organism>
<evidence type="ECO:0000313" key="2">
    <source>
        <dbReference type="Proteomes" id="UP001632037"/>
    </source>
</evidence>
<gene>
    <name evidence="1" type="ORF">V7S43_010590</name>
</gene>